<dbReference type="AlphaFoldDB" id="A0A0V1B731"/>
<dbReference type="InParanoid" id="A0A0V1B731"/>
<reference evidence="1 2" key="1">
    <citation type="submission" date="2015-01" db="EMBL/GenBank/DDBJ databases">
        <title>Evolution of Trichinella species and genotypes.</title>
        <authorList>
            <person name="Korhonen P.K."/>
            <person name="Edoardo P."/>
            <person name="Giuseppe L.R."/>
            <person name="Gasser R.B."/>
        </authorList>
    </citation>
    <scope>NUCLEOTIDE SEQUENCE [LARGE SCALE GENOMIC DNA]</scope>
    <source>
        <strain evidence="1">ISS3</strain>
    </source>
</reference>
<protein>
    <submittedName>
        <fullName evidence="1">Uncharacterized protein</fullName>
    </submittedName>
</protein>
<accession>A0A0V1B731</accession>
<dbReference type="EMBL" id="JYDH01000093">
    <property type="protein sequence ID" value="KRY32733.1"/>
    <property type="molecule type" value="Genomic_DNA"/>
</dbReference>
<evidence type="ECO:0000313" key="1">
    <source>
        <dbReference type="EMBL" id="KRY32733.1"/>
    </source>
</evidence>
<evidence type="ECO:0000313" key="2">
    <source>
        <dbReference type="Proteomes" id="UP000054776"/>
    </source>
</evidence>
<name>A0A0V1B731_TRISP</name>
<gene>
    <name evidence="1" type="ORF">T01_6301</name>
</gene>
<proteinExistence type="predicted"/>
<organism evidence="1 2">
    <name type="scientific">Trichinella spiralis</name>
    <name type="common">Trichina worm</name>
    <dbReference type="NCBI Taxonomy" id="6334"/>
    <lineage>
        <taxon>Eukaryota</taxon>
        <taxon>Metazoa</taxon>
        <taxon>Ecdysozoa</taxon>
        <taxon>Nematoda</taxon>
        <taxon>Enoplea</taxon>
        <taxon>Dorylaimia</taxon>
        <taxon>Trichinellida</taxon>
        <taxon>Trichinellidae</taxon>
        <taxon>Trichinella</taxon>
    </lineage>
</organism>
<dbReference type="Proteomes" id="UP000054776">
    <property type="component" value="Unassembled WGS sequence"/>
</dbReference>
<comment type="caution">
    <text evidence="1">The sequence shown here is derived from an EMBL/GenBank/DDBJ whole genome shotgun (WGS) entry which is preliminary data.</text>
</comment>
<dbReference type="GO" id="GO:0016301">
    <property type="term" value="F:kinase activity"/>
    <property type="evidence" value="ECO:0007669"/>
    <property type="project" value="UniProtKB-KW"/>
</dbReference>
<keyword evidence="2" id="KW-1185">Reference proteome</keyword>
<sequence>MRLILNSVQCGRAIFSETHRITHKHKRTSDDLSNKLSPAKYNKQQCKQGSVGLSGFSSSVSLTSIVCHFRQHLHAHFSYKAVNDSSDLIA</sequence>